<evidence type="ECO:0000313" key="1">
    <source>
        <dbReference type="EMBL" id="MBO8428793.1"/>
    </source>
</evidence>
<proteinExistence type="predicted"/>
<sequence length="99" mass="11093">MPVADNGYIQDTEKALAQCIKSNSFTAPQFGNNAGQKNNCQNANFRKIPDSLKQLLLKKCSDSTPCISKNIKLWEISIISLLHEISADYYIISLNKIRC</sequence>
<protein>
    <submittedName>
        <fullName evidence="1">Uncharacterized protein</fullName>
    </submittedName>
</protein>
<reference evidence="1" key="2">
    <citation type="journal article" date="2021" name="PeerJ">
        <title>Extensive microbial diversity within the chicken gut microbiome revealed by metagenomics and culture.</title>
        <authorList>
            <person name="Gilroy R."/>
            <person name="Ravi A."/>
            <person name="Getino M."/>
            <person name="Pursley I."/>
            <person name="Horton D.L."/>
            <person name="Alikhan N.F."/>
            <person name="Baker D."/>
            <person name="Gharbi K."/>
            <person name="Hall N."/>
            <person name="Watson M."/>
            <person name="Adriaenssens E.M."/>
            <person name="Foster-Nyarko E."/>
            <person name="Jarju S."/>
            <person name="Secka A."/>
            <person name="Antonio M."/>
            <person name="Oren A."/>
            <person name="Chaudhuri R.R."/>
            <person name="La Ragione R."/>
            <person name="Hildebrand F."/>
            <person name="Pallen M.J."/>
        </authorList>
    </citation>
    <scope>NUCLEOTIDE SEQUENCE</scope>
    <source>
        <strain evidence="1">15467</strain>
    </source>
</reference>
<dbReference type="EMBL" id="JADINB010000060">
    <property type="protein sequence ID" value="MBO8428793.1"/>
    <property type="molecule type" value="Genomic_DNA"/>
</dbReference>
<dbReference type="AlphaFoldDB" id="A0A9D9DJT7"/>
<reference evidence="1" key="1">
    <citation type="submission" date="2020-10" db="EMBL/GenBank/DDBJ databases">
        <authorList>
            <person name="Gilroy R."/>
        </authorList>
    </citation>
    <scope>NUCLEOTIDE SEQUENCE</scope>
    <source>
        <strain evidence="1">15467</strain>
    </source>
</reference>
<accession>A0A9D9DJT7</accession>
<comment type="caution">
    <text evidence="1">The sequence shown here is derived from an EMBL/GenBank/DDBJ whole genome shotgun (WGS) entry which is preliminary data.</text>
</comment>
<gene>
    <name evidence="1" type="ORF">IAC68_02525</name>
</gene>
<evidence type="ECO:0000313" key="2">
    <source>
        <dbReference type="Proteomes" id="UP000823635"/>
    </source>
</evidence>
<name>A0A9D9DJT7_9BACT</name>
<organism evidence="1 2">
    <name type="scientific">Candidatus Egerieousia excrementavium</name>
    <dbReference type="NCBI Taxonomy" id="2840778"/>
    <lineage>
        <taxon>Bacteria</taxon>
        <taxon>Pseudomonadati</taxon>
        <taxon>Bacteroidota</taxon>
        <taxon>Bacteroidia</taxon>
        <taxon>Bacteroidales</taxon>
        <taxon>Candidatus Egerieousia</taxon>
    </lineage>
</organism>
<dbReference type="Proteomes" id="UP000823635">
    <property type="component" value="Unassembled WGS sequence"/>
</dbReference>